<evidence type="ECO:0000313" key="2">
    <source>
        <dbReference type="EMBL" id="GIE26703.1"/>
    </source>
</evidence>
<gene>
    <name evidence="2" type="ORF">Ahu01nite_098050</name>
</gene>
<dbReference type="Proteomes" id="UP000603200">
    <property type="component" value="Unassembled WGS sequence"/>
</dbReference>
<evidence type="ECO:0000313" key="3">
    <source>
        <dbReference type="Proteomes" id="UP000603200"/>
    </source>
</evidence>
<protein>
    <submittedName>
        <fullName evidence="2">Uncharacterized protein</fullName>
    </submittedName>
</protein>
<dbReference type="EMBL" id="BOMN01000149">
    <property type="protein sequence ID" value="GIE26703.1"/>
    <property type="molecule type" value="Genomic_DNA"/>
</dbReference>
<reference evidence="2 3" key="1">
    <citation type="submission" date="2021-01" db="EMBL/GenBank/DDBJ databases">
        <title>Whole genome shotgun sequence of Actinoplanes humidus NBRC 14915.</title>
        <authorList>
            <person name="Komaki H."/>
            <person name="Tamura T."/>
        </authorList>
    </citation>
    <scope>NUCLEOTIDE SEQUENCE [LARGE SCALE GENOMIC DNA]</scope>
    <source>
        <strain evidence="2 3">NBRC 14915</strain>
    </source>
</reference>
<dbReference type="RefSeq" id="WP_203843603.1">
    <property type="nucleotide sequence ID" value="NZ_BAAATV010000016.1"/>
</dbReference>
<comment type="caution">
    <text evidence="2">The sequence shown here is derived from an EMBL/GenBank/DDBJ whole genome shotgun (WGS) entry which is preliminary data.</text>
</comment>
<sequence length="321" mass="34172">MATWILVPCLVSLRNEFNKLAPSRDKASDGSIGDTSHAAGSSDHNPDETGNTPSEDSDRINEVHAIDVDTDLKKTGWDMQRCVDIIVDNHRAGRDNRLQNVIYNRRIASASWGWTWRDYTGVSPHTEHAHFSARYTTAQENDQSPWGLVAAEEDDMPTASEVATEVVKQLEAARGQAAIGKAVIGYRYGSKSYPNRVVGDFLRDLHAERDDWVGDGKGATVAKPRAGSFAEILRATPGRVDAITKAVAAIASNVVADDGDRKAILDAIAAAQKATVTATAEAVLDQLGGAGSDAAAAELLVGIYGHDRAAAIGDLLTAKAA</sequence>
<accession>A0ABQ4A776</accession>
<evidence type="ECO:0000256" key="1">
    <source>
        <dbReference type="SAM" id="MobiDB-lite"/>
    </source>
</evidence>
<organism evidence="2 3">
    <name type="scientific">Winogradskya humida</name>
    <dbReference type="NCBI Taxonomy" id="113566"/>
    <lineage>
        <taxon>Bacteria</taxon>
        <taxon>Bacillati</taxon>
        <taxon>Actinomycetota</taxon>
        <taxon>Actinomycetes</taxon>
        <taxon>Micromonosporales</taxon>
        <taxon>Micromonosporaceae</taxon>
        <taxon>Winogradskya</taxon>
    </lineage>
</organism>
<name>A0ABQ4A776_9ACTN</name>
<feature type="compositionally biased region" description="Polar residues" evidence="1">
    <location>
        <begin position="38"/>
        <end position="54"/>
    </location>
</feature>
<proteinExistence type="predicted"/>
<keyword evidence="3" id="KW-1185">Reference proteome</keyword>
<feature type="region of interest" description="Disordered" evidence="1">
    <location>
        <begin position="22"/>
        <end position="61"/>
    </location>
</feature>